<dbReference type="Proteomes" id="UP000812267">
    <property type="component" value="Unassembled WGS sequence"/>
</dbReference>
<dbReference type="PANTHER" id="PTHR10515">
    <property type="entry name" value="THYMIDINE PHOSPHORYLASE"/>
    <property type="match status" value="1"/>
</dbReference>
<dbReference type="EMBL" id="JAHMHK010000004">
    <property type="protein sequence ID" value="MBU4693768.1"/>
    <property type="molecule type" value="Genomic_DNA"/>
</dbReference>
<keyword evidence="4" id="KW-0808">Transferase</keyword>
<dbReference type="InterPro" id="IPR013102">
    <property type="entry name" value="PYNP_C"/>
</dbReference>
<sequence>MRIVDLIEKKRLNKSLTKEEINYLISSYVSGETPDYQMAAFIMAVMFNGMAKEEIAEFTRVMMLSGDVIDLSSIPGIKVDKHSTGGVGDKTTLAVAPIVAACGAPVAKMSGRGLGHTGGTLDKLESIPGFRFELTEAEFIKQVKKYGIAVIGQTGQLVPADKKLYALRDVVNCVQSIPLIASSIMSKKLATGSDAILLDVKCGNGAFMKNEEEAIDLAKTMISIGKELNVDVRAEITNMNRPIGREIGNKNEVLEAIWTLQGKGPHDFNELVKSSCATILLQSKICTDYEEAKARVQEVIDNGKALEKFYEFVTIQGGNAEILKNASAFWKPKYKHEVIAQNEGYLEIFDSLTFGVVAMKLGAGRARKEDSIDFEAGITLNKKTNEVVKKGDVLFTLYSSNPIDLKLVEELSSAYKFNDKQVENKIILAKLS</sequence>
<evidence type="ECO:0000256" key="1">
    <source>
        <dbReference type="ARBA" id="ARBA00006915"/>
    </source>
</evidence>
<dbReference type="RefSeq" id="WP_216505622.1">
    <property type="nucleotide sequence ID" value="NZ_JAHMHJ010000004.1"/>
</dbReference>
<dbReference type="PROSITE" id="PS00647">
    <property type="entry name" value="THYMID_PHOSPHORYLASE"/>
    <property type="match status" value="1"/>
</dbReference>
<evidence type="ECO:0000313" key="4">
    <source>
        <dbReference type="EMBL" id="MBU4693768.1"/>
    </source>
</evidence>
<dbReference type="InterPro" id="IPR017872">
    <property type="entry name" value="Pyrmidine_PPase_CS"/>
</dbReference>
<dbReference type="NCBIfam" id="NF004490">
    <property type="entry name" value="PRK05820.1"/>
    <property type="match status" value="1"/>
</dbReference>
<reference evidence="4" key="1">
    <citation type="submission" date="2021-06" db="EMBL/GenBank/DDBJ databases">
        <title>Novel Mycoplasma species detected in California sea lions (Zalophus californianus) from the USA.</title>
        <authorList>
            <person name="Volokhov D.V."/>
            <person name="Furtak V.A."/>
            <person name="Zagorodnyaya T.A."/>
        </authorList>
    </citation>
    <scope>NUCLEOTIDE SEQUENCE [LARGE SCALE GENOMIC DNA]</scope>
    <source>
        <strain evidence="4">CSL 4779</strain>
    </source>
</reference>
<dbReference type="Pfam" id="PF02885">
    <property type="entry name" value="Glycos_trans_3N"/>
    <property type="match status" value="1"/>
</dbReference>
<dbReference type="Pfam" id="PF00591">
    <property type="entry name" value="Glycos_transf_3"/>
    <property type="match status" value="1"/>
</dbReference>
<dbReference type="EC" id="2.4.2.2" evidence="4"/>
<dbReference type="GO" id="GO:0016154">
    <property type="term" value="F:pyrimidine-nucleoside phosphorylase activity"/>
    <property type="evidence" value="ECO:0007669"/>
    <property type="project" value="UniProtKB-EC"/>
</dbReference>
<keyword evidence="4" id="KW-0328">Glycosyltransferase</keyword>
<dbReference type="InterPro" id="IPR000312">
    <property type="entry name" value="Glycosyl_Trfase_fam3"/>
</dbReference>
<dbReference type="NCBIfam" id="TIGR02644">
    <property type="entry name" value="Y_phosphoryl"/>
    <property type="match status" value="1"/>
</dbReference>
<evidence type="ECO:0000313" key="5">
    <source>
        <dbReference type="Proteomes" id="UP000812267"/>
    </source>
</evidence>
<comment type="caution">
    <text evidence="4">The sequence shown here is derived from an EMBL/GenBank/DDBJ whole genome shotgun (WGS) entry which is preliminary data.</text>
</comment>
<evidence type="ECO:0000259" key="3">
    <source>
        <dbReference type="SMART" id="SM00941"/>
    </source>
</evidence>
<evidence type="ECO:0000256" key="2">
    <source>
        <dbReference type="ARBA" id="ARBA00011738"/>
    </source>
</evidence>
<dbReference type="InterPro" id="IPR018090">
    <property type="entry name" value="Pyrmidine_PPas_bac/euk"/>
</dbReference>
<dbReference type="PIRSF" id="PIRSF000478">
    <property type="entry name" value="TP_PyNP"/>
    <property type="match status" value="1"/>
</dbReference>
<organism evidence="4 5">
    <name type="scientific">Mycoplasma zalophidermidis</name>
    <dbReference type="NCBI Taxonomy" id="398174"/>
    <lineage>
        <taxon>Bacteria</taxon>
        <taxon>Bacillati</taxon>
        <taxon>Mycoplasmatota</taxon>
        <taxon>Mollicutes</taxon>
        <taxon>Mycoplasmataceae</taxon>
        <taxon>Mycoplasma</taxon>
    </lineage>
</organism>
<dbReference type="InterPro" id="IPR000053">
    <property type="entry name" value="Thymidine/pyrmidine_PPase"/>
</dbReference>
<dbReference type="NCBIfam" id="NF004747">
    <property type="entry name" value="PRK06078.1"/>
    <property type="match status" value="1"/>
</dbReference>
<gene>
    <name evidence="4" type="ORF">KQ878_02625</name>
</gene>
<name>A0ABS6DTF0_9MOLU</name>
<protein>
    <submittedName>
        <fullName evidence="4">Pyrimidine-nucleoside phosphorylase</fullName>
        <ecNumber evidence="4">2.4.2.2</ecNumber>
    </submittedName>
</protein>
<accession>A0ABS6DTF0</accession>
<dbReference type="PANTHER" id="PTHR10515:SF0">
    <property type="entry name" value="THYMIDINE PHOSPHORYLASE"/>
    <property type="match status" value="1"/>
</dbReference>
<comment type="similarity">
    <text evidence="1">Belongs to the thymidine/pyrimidine-nucleoside phosphorylase family.</text>
</comment>
<dbReference type="InterPro" id="IPR017459">
    <property type="entry name" value="Glycosyl_Trfase_fam3_N_dom"/>
</dbReference>
<feature type="domain" description="Pyrimidine nucleoside phosphorylase C-terminal" evidence="3">
    <location>
        <begin position="345"/>
        <end position="418"/>
    </location>
</feature>
<dbReference type="Pfam" id="PF07831">
    <property type="entry name" value="PYNP_C"/>
    <property type="match status" value="1"/>
</dbReference>
<comment type="subunit">
    <text evidence="2">Homodimer.</text>
</comment>
<keyword evidence="5" id="KW-1185">Reference proteome</keyword>
<dbReference type="SMART" id="SM00941">
    <property type="entry name" value="PYNP_C"/>
    <property type="match status" value="1"/>
</dbReference>
<proteinExistence type="inferred from homology"/>